<feature type="binding site" evidence="2">
    <location>
        <begin position="85"/>
        <end position="86"/>
    </location>
    <ligand>
        <name>substrate</name>
    </ligand>
</feature>
<dbReference type="Pfam" id="PF17763">
    <property type="entry name" value="Asparaginase_C"/>
    <property type="match status" value="1"/>
</dbReference>
<dbReference type="AlphaFoldDB" id="A0A1L7CRK5"/>
<dbReference type="InterPro" id="IPR027474">
    <property type="entry name" value="L-asparaginase_N"/>
</dbReference>
<evidence type="ECO:0000256" key="1">
    <source>
        <dbReference type="PIRSR" id="PIRSR001220-1"/>
    </source>
</evidence>
<sequence>MVVLTTGGTIACTHDAAGALVPTVSGPQLVASVRERVPAGVTLDVRQVAELDSSSMTLAETDAVLAAVAEALAGDAAGVVVTHGTDSMEETAVAVDAFLADARPVVLTGAMRPFDDPDPDGPANLADAVTAAADPANRSRGAFISFGGELIAARGAYKRHTEAAAGFATNAPAGAPRPAALAPAPLAGVDVRTVAAYPGAPRVLIDAAVADGARGVVVEGMGAGNVGTDLAAGITDAVGRGVAVVLTTRVPAGPVAGVYGGAGGAATLFAAGVLSSGFFRAGQARILLAVALATGTDPAVLLAP</sequence>
<dbReference type="InterPro" id="IPR006034">
    <property type="entry name" value="Asparaginase/glutaminase-like"/>
</dbReference>
<dbReference type="STRING" id="1437875.CFRA_03220"/>
<accession>A0A1L7CRK5</accession>
<dbReference type="GO" id="GO:0004067">
    <property type="term" value="F:asparaginase activity"/>
    <property type="evidence" value="ECO:0007669"/>
    <property type="project" value="UniProtKB-UniRule"/>
</dbReference>
<dbReference type="PIRSF" id="PIRSF001220">
    <property type="entry name" value="L-ASNase_gatD"/>
    <property type="match status" value="1"/>
</dbReference>
<dbReference type="EMBL" id="CP009247">
    <property type="protein sequence ID" value="APT88449.1"/>
    <property type="molecule type" value="Genomic_DNA"/>
</dbReference>
<dbReference type="Proteomes" id="UP000185434">
    <property type="component" value="Chromosome"/>
</dbReference>
<feature type="domain" description="L-asparaginase N-terminal" evidence="3">
    <location>
        <begin position="2"/>
        <end position="169"/>
    </location>
</feature>
<feature type="active site" description="O-isoaspartyl threonine intermediate" evidence="1">
    <location>
        <position position="9"/>
    </location>
</feature>
<dbReference type="PANTHER" id="PTHR11707">
    <property type="entry name" value="L-ASPARAGINASE"/>
    <property type="match status" value="1"/>
</dbReference>
<dbReference type="Gene3D" id="3.40.50.1170">
    <property type="entry name" value="L-asparaginase, N-terminal domain"/>
    <property type="match status" value="1"/>
</dbReference>
<evidence type="ECO:0000256" key="2">
    <source>
        <dbReference type="PIRSR" id="PIRSR001220-2"/>
    </source>
</evidence>
<dbReference type="Pfam" id="PF00710">
    <property type="entry name" value="Asparaginase"/>
    <property type="match status" value="1"/>
</dbReference>
<evidence type="ECO:0000313" key="5">
    <source>
        <dbReference type="EMBL" id="APT88449.1"/>
    </source>
</evidence>
<dbReference type="SFLD" id="SFLDS00057">
    <property type="entry name" value="Glutaminase/Asparaginase"/>
    <property type="match status" value="1"/>
</dbReference>
<protein>
    <submittedName>
        <fullName evidence="5">Asparaginase</fullName>
    </submittedName>
</protein>
<feature type="domain" description="Asparaginase/glutaminase C-terminal" evidence="4">
    <location>
        <begin position="191"/>
        <end position="299"/>
    </location>
</feature>
<dbReference type="InterPro" id="IPR027473">
    <property type="entry name" value="L-asparaginase_C"/>
</dbReference>
<dbReference type="InterPro" id="IPR036152">
    <property type="entry name" value="Asp/glu_Ase-like_sf"/>
</dbReference>
<dbReference type="PANTHER" id="PTHR11707:SF28">
    <property type="entry name" value="60 KDA LYSOPHOSPHOLIPASE"/>
    <property type="match status" value="1"/>
</dbReference>
<proteinExistence type="predicted"/>
<dbReference type="PROSITE" id="PS51732">
    <property type="entry name" value="ASN_GLN_ASE_3"/>
    <property type="match status" value="1"/>
</dbReference>
<organism evidence="5 6">
    <name type="scientific">Corynebacterium frankenforstense DSM 45800</name>
    <dbReference type="NCBI Taxonomy" id="1437875"/>
    <lineage>
        <taxon>Bacteria</taxon>
        <taxon>Bacillati</taxon>
        <taxon>Actinomycetota</taxon>
        <taxon>Actinomycetes</taxon>
        <taxon>Mycobacteriales</taxon>
        <taxon>Corynebacteriaceae</taxon>
        <taxon>Corynebacterium</taxon>
    </lineage>
</organism>
<dbReference type="PRINTS" id="PR00139">
    <property type="entry name" value="ASNGLNASE"/>
</dbReference>
<evidence type="ECO:0000259" key="4">
    <source>
        <dbReference type="Pfam" id="PF17763"/>
    </source>
</evidence>
<keyword evidence="6" id="KW-1185">Reference proteome</keyword>
<name>A0A1L7CRK5_9CORY</name>
<dbReference type="InterPro" id="IPR037152">
    <property type="entry name" value="L-asparaginase_N_sf"/>
</dbReference>
<gene>
    <name evidence="5" type="ORF">CFRA_03220</name>
</gene>
<evidence type="ECO:0000259" key="3">
    <source>
        <dbReference type="Pfam" id="PF00710"/>
    </source>
</evidence>
<dbReference type="SMART" id="SM00870">
    <property type="entry name" value="Asparaginase"/>
    <property type="match status" value="1"/>
</dbReference>
<dbReference type="PIRSF" id="PIRSF500176">
    <property type="entry name" value="L_ASNase"/>
    <property type="match status" value="1"/>
</dbReference>
<dbReference type="KEGG" id="cfk:CFRA_03220"/>
<feature type="binding site" evidence="2">
    <location>
        <position position="53"/>
    </location>
    <ligand>
        <name>substrate</name>
    </ligand>
</feature>
<dbReference type="InterPro" id="IPR040919">
    <property type="entry name" value="Asparaginase_C"/>
</dbReference>
<dbReference type="SUPFAM" id="SSF53774">
    <property type="entry name" value="Glutaminase/Asparaginase"/>
    <property type="match status" value="1"/>
</dbReference>
<reference evidence="5 6" key="1">
    <citation type="submission" date="2014-08" db="EMBL/GenBank/DDBJ databases">
        <title>Complete genome sequence of Corynebacterium frankenforstense ST18(T) (=DSM 45800(T)), isolated from raw cow milk.</title>
        <authorList>
            <person name="Ruckert C."/>
            <person name="Albersmeier A."/>
            <person name="Winkler A."/>
            <person name="Lipski A."/>
            <person name="Kalinowski J."/>
        </authorList>
    </citation>
    <scope>NUCLEOTIDE SEQUENCE [LARGE SCALE GENOMIC DNA]</scope>
    <source>
        <strain evidence="5 6">ST18</strain>
    </source>
</reference>
<evidence type="ECO:0000313" key="6">
    <source>
        <dbReference type="Proteomes" id="UP000185434"/>
    </source>
</evidence>
<dbReference type="Gene3D" id="3.40.50.40">
    <property type="match status" value="1"/>
</dbReference>